<protein>
    <submittedName>
        <fullName evidence="2">Uncharacterized protein</fullName>
    </submittedName>
</protein>
<keyword evidence="3" id="KW-1185">Reference proteome</keyword>
<comment type="caution">
    <text evidence="2">The sequence shown here is derived from an EMBL/GenBank/DDBJ whole genome shotgun (WGS) entry which is preliminary data.</text>
</comment>
<dbReference type="Proteomes" id="UP001280121">
    <property type="component" value="Unassembled WGS sequence"/>
</dbReference>
<sequence length="112" mass="12399">MSPHGLPPLKFHSSLPKPHSVLNPRLDQNVDYDDNEIVASVSDNMDTNSDDCEDYDDDDVRRFTNGDSGSRNSSRMFSTLCGGGSSTRSLLRERVQLTNAQSLGKTMFKGIM</sequence>
<organism evidence="2 3">
    <name type="scientific">Dipteronia dyeriana</name>
    <dbReference type="NCBI Taxonomy" id="168575"/>
    <lineage>
        <taxon>Eukaryota</taxon>
        <taxon>Viridiplantae</taxon>
        <taxon>Streptophyta</taxon>
        <taxon>Embryophyta</taxon>
        <taxon>Tracheophyta</taxon>
        <taxon>Spermatophyta</taxon>
        <taxon>Magnoliopsida</taxon>
        <taxon>eudicotyledons</taxon>
        <taxon>Gunneridae</taxon>
        <taxon>Pentapetalae</taxon>
        <taxon>rosids</taxon>
        <taxon>malvids</taxon>
        <taxon>Sapindales</taxon>
        <taxon>Sapindaceae</taxon>
        <taxon>Hippocastanoideae</taxon>
        <taxon>Acereae</taxon>
        <taxon>Dipteronia</taxon>
    </lineage>
</organism>
<evidence type="ECO:0000313" key="2">
    <source>
        <dbReference type="EMBL" id="KAK2647654.1"/>
    </source>
</evidence>
<dbReference type="AlphaFoldDB" id="A0AAD9WXL8"/>
<gene>
    <name evidence="2" type="ORF">Ddye_015143</name>
</gene>
<feature type="region of interest" description="Disordered" evidence="1">
    <location>
        <begin position="1"/>
        <end position="31"/>
    </location>
</feature>
<accession>A0AAD9WXL8</accession>
<evidence type="ECO:0000256" key="1">
    <source>
        <dbReference type="SAM" id="MobiDB-lite"/>
    </source>
</evidence>
<evidence type="ECO:0000313" key="3">
    <source>
        <dbReference type="Proteomes" id="UP001280121"/>
    </source>
</evidence>
<name>A0AAD9WXL8_9ROSI</name>
<proteinExistence type="predicted"/>
<dbReference type="EMBL" id="JANJYI010000005">
    <property type="protein sequence ID" value="KAK2647654.1"/>
    <property type="molecule type" value="Genomic_DNA"/>
</dbReference>
<reference evidence="2" key="1">
    <citation type="journal article" date="2023" name="Plant J.">
        <title>Genome sequences and population genomics provide insights into the demographic history, inbreeding, and mutation load of two 'living fossil' tree species of Dipteronia.</title>
        <authorList>
            <person name="Feng Y."/>
            <person name="Comes H.P."/>
            <person name="Chen J."/>
            <person name="Zhu S."/>
            <person name="Lu R."/>
            <person name="Zhang X."/>
            <person name="Li P."/>
            <person name="Qiu J."/>
            <person name="Olsen K.M."/>
            <person name="Qiu Y."/>
        </authorList>
    </citation>
    <scope>NUCLEOTIDE SEQUENCE</scope>
    <source>
        <strain evidence="2">KIB01</strain>
    </source>
</reference>